<dbReference type="SUPFAM" id="SSF52266">
    <property type="entry name" value="SGNH hydrolase"/>
    <property type="match status" value="1"/>
</dbReference>
<proteinExistence type="predicted"/>
<dbReference type="InterPro" id="IPR013830">
    <property type="entry name" value="SGNH_hydro"/>
</dbReference>
<name>A0A4V3GLZ9_9BACT</name>
<dbReference type="GO" id="GO:0016788">
    <property type="term" value="F:hydrolase activity, acting on ester bonds"/>
    <property type="evidence" value="ECO:0007669"/>
    <property type="project" value="UniProtKB-ARBA"/>
</dbReference>
<dbReference type="RefSeq" id="WP_133994093.1">
    <property type="nucleotide sequence ID" value="NZ_SODV01000001.1"/>
</dbReference>
<sequence>MLWYENEVQRVEKEKGNLPYEPKMVFYGSSSIRLWENLYEDFGAYQPVNLGFGGSTLAACVWFFDRLVGQYHPESIIVYAGDNDLGDGRHPEEVFIFFRQLVACVRDRFGDIPLAYISIKPSITRWNIVDSIRYTNTLIEEEIRNKGGNLHYINVYNRMLDGTGYPKRDLLDPDGLHISPKGYALWKEVVGSYIATSIHDQRVP</sequence>
<dbReference type="CDD" id="cd04502">
    <property type="entry name" value="SGNH_hydrolase_like_7"/>
    <property type="match status" value="1"/>
</dbReference>
<dbReference type="Proteomes" id="UP000294498">
    <property type="component" value="Unassembled WGS sequence"/>
</dbReference>
<feature type="domain" description="SGNH hydrolase-type esterase" evidence="1">
    <location>
        <begin position="37"/>
        <end position="185"/>
    </location>
</feature>
<protein>
    <submittedName>
        <fullName evidence="2">GDSL-like lipase/acylhydrolase family protein</fullName>
    </submittedName>
</protein>
<comment type="caution">
    <text evidence="2">The sequence shown here is derived from an EMBL/GenBank/DDBJ whole genome shotgun (WGS) entry which is preliminary data.</text>
</comment>
<gene>
    <name evidence="2" type="ORF">EDB95_2541</name>
</gene>
<dbReference type="InterPro" id="IPR036514">
    <property type="entry name" value="SGNH_hydro_sf"/>
</dbReference>
<reference evidence="2 3" key="1">
    <citation type="submission" date="2019-03" db="EMBL/GenBank/DDBJ databases">
        <title>Genomic Encyclopedia of Type Strains, Phase IV (KMG-IV): sequencing the most valuable type-strain genomes for metagenomic binning, comparative biology and taxonomic classification.</title>
        <authorList>
            <person name="Goeker M."/>
        </authorList>
    </citation>
    <scope>NUCLEOTIDE SEQUENCE [LARGE SCALE GENOMIC DNA]</scope>
    <source>
        <strain evidence="2 3">DSM 100059</strain>
    </source>
</reference>
<evidence type="ECO:0000259" key="1">
    <source>
        <dbReference type="Pfam" id="PF13472"/>
    </source>
</evidence>
<dbReference type="AlphaFoldDB" id="A0A4V3GLZ9"/>
<keyword evidence="3" id="KW-1185">Reference proteome</keyword>
<dbReference type="Pfam" id="PF13472">
    <property type="entry name" value="Lipase_GDSL_2"/>
    <property type="match status" value="1"/>
</dbReference>
<dbReference type="Gene3D" id="3.40.50.1110">
    <property type="entry name" value="SGNH hydrolase"/>
    <property type="match status" value="1"/>
</dbReference>
<keyword evidence="2" id="KW-0378">Hydrolase</keyword>
<evidence type="ECO:0000313" key="2">
    <source>
        <dbReference type="EMBL" id="TDX01503.1"/>
    </source>
</evidence>
<dbReference type="OrthoDB" id="9790057at2"/>
<evidence type="ECO:0000313" key="3">
    <source>
        <dbReference type="Proteomes" id="UP000294498"/>
    </source>
</evidence>
<dbReference type="EMBL" id="SODV01000001">
    <property type="protein sequence ID" value="TDX01503.1"/>
    <property type="molecule type" value="Genomic_DNA"/>
</dbReference>
<accession>A0A4V3GLZ9</accession>
<organism evidence="2 3">
    <name type="scientific">Dinghuibacter silviterrae</name>
    <dbReference type="NCBI Taxonomy" id="1539049"/>
    <lineage>
        <taxon>Bacteria</taxon>
        <taxon>Pseudomonadati</taxon>
        <taxon>Bacteroidota</taxon>
        <taxon>Chitinophagia</taxon>
        <taxon>Chitinophagales</taxon>
        <taxon>Chitinophagaceae</taxon>
        <taxon>Dinghuibacter</taxon>
    </lineage>
</organism>